<dbReference type="EMBL" id="KC206006">
    <property type="protein sequence ID" value="AGJ70542.1"/>
    <property type="molecule type" value="Genomic_DNA"/>
</dbReference>
<accession>M9UU73</accession>
<reference evidence="1" key="1">
    <citation type="journal article" date="2008" name="Antimicrob. Agents Chemother.">
        <title>First report of cfr-mediated resistance to linezolid in human staphylococcal clinical isolates recovered in the United States.</title>
        <authorList>
            <person name="Mendes R.E."/>
            <person name="Deshpande L.M."/>
            <person name="Castanheira M."/>
            <person name="DiPersio J."/>
            <person name="Saubolle M.A."/>
            <person name="Jones R.N."/>
        </authorList>
    </citation>
    <scope>NUCLEOTIDE SEQUENCE</scope>
    <source>
        <strain evidence="1">004-737X</strain>
        <plasmid evidence="1">pSA737</plasmid>
    </source>
</reference>
<proteinExistence type="predicted"/>
<evidence type="ECO:0000313" key="2">
    <source>
        <dbReference type="EMBL" id="AMN16467.1"/>
    </source>
</evidence>
<dbReference type="AlphaFoldDB" id="M9UU73"/>
<reference evidence="2" key="3">
    <citation type="journal article" date="2016" name="Antimicrob. Agents Chemother.">
        <title>First Report of cfr-Carrying Plasmids in the Pandemic Sequence Type 22 Methicillin-Resistant Staphylococcus aureus Staphylococcal Cassette Chromosome mec Type IV Clone.</title>
        <authorList>
            <person name="Shore A.C."/>
            <person name="Lazaris A."/>
            <person name="Kinnevey P.M."/>
            <person name="Brennan O.M."/>
            <person name="Brennan G.I."/>
            <person name="O'Connell B."/>
            <person name="Fessler A.T."/>
            <person name="Schwarz S."/>
            <person name="Coleman D.C."/>
        </authorList>
    </citation>
    <scope>NUCLEOTIDE SEQUENCE</scope>
    <source>
        <strain evidence="2">M12/0145</strain>
        <plasmid evidence="2">pSAM12-0145</plasmid>
    </source>
</reference>
<keyword evidence="1" id="KW-0614">Plasmid</keyword>
<name>M9UU73_STAAU</name>
<accession>A0A127E5W3</accession>
<reference evidence="1" key="2">
    <citation type="journal article" date="2013" name="Antimicrob. Agents Chemother.">
        <title>Dissemination of a pSCFS3-Like cfr-Carrying Plasmid in Staphylococcus aureus and Staphylococcus epidermidis Clinical Isolates Recovered from Hospitals in Ohio.</title>
        <authorList>
            <person name="Mendes R.E."/>
            <person name="Deshpande L.M."/>
            <person name="Bonilla H.F."/>
            <person name="Schwarz S."/>
            <person name="Huband M.D."/>
            <person name="Jones R.N."/>
            <person name="Quinn J.P."/>
        </authorList>
    </citation>
    <scope>NUCLEOTIDE SEQUENCE</scope>
    <source>
        <strain evidence="1">004-737X</strain>
        <plasmid evidence="1">pSA737</plasmid>
    </source>
</reference>
<sequence>MKLNCNDYSLYTFNPKVMDYSSILEQLDISKYEYVSKLNNDWVKVISNLNDLYDEKTLFSELDKIDENEVYSVSRGNHWASFICDIAFNVGAINDYVKKRGNEPIKLSYKIFGSENNDLVNFSYEGNNDVKLSNDPIIVVPDYVTTRGSFYPKQEPAQALLVVDGNHRASKLIDEFDEEIKAYYVSLEELLDENLFITKLDGALYSQFADFTNIFREVQNPKLKHISRKYYRKSYLMKYFSEFI</sequence>
<dbReference type="RefSeq" id="WP_015585942.1">
    <property type="nucleotide sequence ID" value="NC_021076.1"/>
</dbReference>
<organism evidence="1">
    <name type="scientific">Staphylococcus aureus</name>
    <dbReference type="NCBI Taxonomy" id="1280"/>
    <lineage>
        <taxon>Bacteria</taxon>
        <taxon>Bacillati</taxon>
        <taxon>Bacillota</taxon>
        <taxon>Bacilli</taxon>
        <taxon>Bacillales</taxon>
        <taxon>Staphylococcaceae</taxon>
        <taxon>Staphylococcus</taxon>
    </lineage>
</organism>
<protein>
    <submittedName>
        <fullName evidence="1">Uncharacterized protein</fullName>
    </submittedName>
</protein>
<evidence type="ECO:0000313" key="1">
    <source>
        <dbReference type="EMBL" id="AGJ70542.1"/>
    </source>
</evidence>
<geneLocation type="plasmid" evidence="2">
    <name>pSAM12-0145</name>
</geneLocation>
<dbReference type="EMBL" id="KU521355">
    <property type="protein sequence ID" value="AMN16467.1"/>
    <property type="molecule type" value="Genomic_DNA"/>
</dbReference>
<geneLocation type="plasmid" evidence="1">
    <name>pSA737</name>
</geneLocation>